<dbReference type="InterPro" id="IPR029058">
    <property type="entry name" value="AB_hydrolase_fold"/>
</dbReference>
<dbReference type="STRING" id="1073089.A0A1L9RG38"/>
<keyword evidence="5" id="KW-1185">Reference proteome</keyword>
<dbReference type="OrthoDB" id="6846267at2759"/>
<dbReference type="SUPFAM" id="SSF53474">
    <property type="entry name" value="alpha/beta-Hydrolases"/>
    <property type="match status" value="1"/>
</dbReference>
<dbReference type="PANTHER" id="PTHR43918">
    <property type="entry name" value="ACETYLCHOLINESTERASE"/>
    <property type="match status" value="1"/>
</dbReference>
<dbReference type="InterPro" id="IPR050654">
    <property type="entry name" value="AChE-related_enzymes"/>
</dbReference>
<proteinExistence type="inferred from homology"/>
<evidence type="ECO:0000259" key="3">
    <source>
        <dbReference type="Pfam" id="PF00135"/>
    </source>
</evidence>
<comment type="similarity">
    <text evidence="1">Belongs to the type-B carboxylesterase/lipase family.</text>
</comment>
<evidence type="ECO:0000313" key="4">
    <source>
        <dbReference type="EMBL" id="OJJ33895.1"/>
    </source>
</evidence>
<dbReference type="GeneID" id="63753576"/>
<dbReference type="AlphaFoldDB" id="A0A1L9RG38"/>
<protein>
    <recommendedName>
        <fullName evidence="3">Carboxylesterase type B domain-containing protein</fullName>
    </recommendedName>
</protein>
<accession>A0A1L9RG38</accession>
<evidence type="ECO:0000313" key="5">
    <source>
        <dbReference type="Proteomes" id="UP000184383"/>
    </source>
</evidence>
<evidence type="ECO:0000256" key="1">
    <source>
        <dbReference type="ARBA" id="ARBA00005964"/>
    </source>
</evidence>
<keyword evidence="2" id="KW-0378">Hydrolase</keyword>
<dbReference type="Proteomes" id="UP000184383">
    <property type="component" value="Unassembled WGS sequence"/>
</dbReference>
<organism evidence="4 5">
    <name type="scientific">Aspergillus wentii DTO 134E9</name>
    <dbReference type="NCBI Taxonomy" id="1073089"/>
    <lineage>
        <taxon>Eukaryota</taxon>
        <taxon>Fungi</taxon>
        <taxon>Dikarya</taxon>
        <taxon>Ascomycota</taxon>
        <taxon>Pezizomycotina</taxon>
        <taxon>Eurotiomycetes</taxon>
        <taxon>Eurotiomycetidae</taxon>
        <taxon>Eurotiales</taxon>
        <taxon>Aspergillaceae</taxon>
        <taxon>Aspergillus</taxon>
        <taxon>Aspergillus subgen. Cremei</taxon>
    </lineage>
</organism>
<dbReference type="GO" id="GO:0052689">
    <property type="term" value="F:carboxylic ester hydrolase activity"/>
    <property type="evidence" value="ECO:0007669"/>
    <property type="project" value="TreeGrafter"/>
</dbReference>
<dbReference type="Pfam" id="PF00135">
    <property type="entry name" value="COesterase"/>
    <property type="match status" value="1"/>
</dbReference>
<dbReference type="InterPro" id="IPR002018">
    <property type="entry name" value="CarbesteraseB"/>
</dbReference>
<gene>
    <name evidence="4" type="ORF">ASPWEDRAFT_52273</name>
</gene>
<dbReference type="Gene3D" id="3.40.50.1820">
    <property type="entry name" value="alpha/beta hydrolase"/>
    <property type="match status" value="2"/>
</dbReference>
<feature type="domain" description="Carboxylesterase type B" evidence="3">
    <location>
        <begin position="57"/>
        <end position="314"/>
    </location>
</feature>
<reference evidence="5" key="1">
    <citation type="journal article" date="2017" name="Genome Biol.">
        <title>Comparative genomics reveals high biological diversity and specific adaptations in the industrially and medically important fungal genus Aspergillus.</title>
        <authorList>
            <person name="de Vries R.P."/>
            <person name="Riley R."/>
            <person name="Wiebenga A."/>
            <person name="Aguilar-Osorio G."/>
            <person name="Amillis S."/>
            <person name="Uchima C.A."/>
            <person name="Anderluh G."/>
            <person name="Asadollahi M."/>
            <person name="Askin M."/>
            <person name="Barry K."/>
            <person name="Battaglia E."/>
            <person name="Bayram O."/>
            <person name="Benocci T."/>
            <person name="Braus-Stromeyer S.A."/>
            <person name="Caldana C."/>
            <person name="Canovas D."/>
            <person name="Cerqueira G.C."/>
            <person name="Chen F."/>
            <person name="Chen W."/>
            <person name="Choi C."/>
            <person name="Clum A."/>
            <person name="Dos Santos R.A."/>
            <person name="Damasio A.R."/>
            <person name="Diallinas G."/>
            <person name="Emri T."/>
            <person name="Fekete E."/>
            <person name="Flipphi M."/>
            <person name="Freyberg S."/>
            <person name="Gallo A."/>
            <person name="Gournas C."/>
            <person name="Habgood R."/>
            <person name="Hainaut M."/>
            <person name="Harispe M.L."/>
            <person name="Henrissat B."/>
            <person name="Hilden K.S."/>
            <person name="Hope R."/>
            <person name="Hossain A."/>
            <person name="Karabika E."/>
            <person name="Karaffa L."/>
            <person name="Karanyi Z."/>
            <person name="Krasevec N."/>
            <person name="Kuo A."/>
            <person name="Kusch H."/>
            <person name="LaButti K."/>
            <person name="Lagendijk E.L."/>
            <person name="Lapidus A."/>
            <person name="Levasseur A."/>
            <person name="Lindquist E."/>
            <person name="Lipzen A."/>
            <person name="Logrieco A.F."/>
            <person name="MacCabe A."/>
            <person name="Maekelae M.R."/>
            <person name="Malavazi I."/>
            <person name="Melin P."/>
            <person name="Meyer V."/>
            <person name="Mielnichuk N."/>
            <person name="Miskei M."/>
            <person name="Molnar A.P."/>
            <person name="Mule G."/>
            <person name="Ngan C.Y."/>
            <person name="Orejas M."/>
            <person name="Orosz E."/>
            <person name="Ouedraogo J.P."/>
            <person name="Overkamp K.M."/>
            <person name="Park H.-S."/>
            <person name="Perrone G."/>
            <person name="Piumi F."/>
            <person name="Punt P.J."/>
            <person name="Ram A.F."/>
            <person name="Ramon A."/>
            <person name="Rauscher S."/>
            <person name="Record E."/>
            <person name="Riano-Pachon D.M."/>
            <person name="Robert V."/>
            <person name="Roehrig J."/>
            <person name="Ruller R."/>
            <person name="Salamov A."/>
            <person name="Salih N.S."/>
            <person name="Samson R.A."/>
            <person name="Sandor E."/>
            <person name="Sanguinetti M."/>
            <person name="Schuetze T."/>
            <person name="Sepcic K."/>
            <person name="Shelest E."/>
            <person name="Sherlock G."/>
            <person name="Sophianopoulou V."/>
            <person name="Squina F.M."/>
            <person name="Sun H."/>
            <person name="Susca A."/>
            <person name="Todd R.B."/>
            <person name="Tsang A."/>
            <person name="Unkles S.E."/>
            <person name="van de Wiele N."/>
            <person name="van Rossen-Uffink D."/>
            <person name="Oliveira J.V."/>
            <person name="Vesth T.C."/>
            <person name="Visser J."/>
            <person name="Yu J.-H."/>
            <person name="Zhou M."/>
            <person name="Andersen M.R."/>
            <person name="Archer D.B."/>
            <person name="Baker S.E."/>
            <person name="Benoit I."/>
            <person name="Brakhage A.A."/>
            <person name="Braus G.H."/>
            <person name="Fischer R."/>
            <person name="Frisvad J.C."/>
            <person name="Goldman G.H."/>
            <person name="Houbraken J."/>
            <person name="Oakley B."/>
            <person name="Pocsi I."/>
            <person name="Scazzocchio C."/>
            <person name="Seiboth B."/>
            <person name="vanKuyk P.A."/>
            <person name="Wortman J."/>
            <person name="Dyer P.S."/>
            <person name="Grigoriev I.V."/>
        </authorList>
    </citation>
    <scope>NUCLEOTIDE SEQUENCE [LARGE SCALE GENOMIC DNA]</scope>
    <source>
        <strain evidence="5">DTO 134E9</strain>
    </source>
</reference>
<name>A0A1L9RG38_ASPWE</name>
<dbReference type="RefSeq" id="XP_040687571.1">
    <property type="nucleotide sequence ID" value="XM_040837728.1"/>
</dbReference>
<dbReference type="EMBL" id="KV878213">
    <property type="protein sequence ID" value="OJJ33895.1"/>
    <property type="molecule type" value="Genomic_DNA"/>
</dbReference>
<evidence type="ECO:0000256" key="2">
    <source>
        <dbReference type="ARBA" id="ARBA00022801"/>
    </source>
</evidence>
<dbReference type="PANTHER" id="PTHR43918:SF4">
    <property type="entry name" value="CARBOXYLIC ESTER HYDROLASE"/>
    <property type="match status" value="1"/>
</dbReference>
<dbReference type="VEuPathDB" id="FungiDB:ASPWEDRAFT_52273"/>
<sequence length="471" mass="52639">MFQTPISKCSTFIHRLGQLDGNDCPRPMIEGDDSDDLVPVPPSQHFPHQPNVDELKGLVMNIVIPTATISAKRCPVFVYVHGGSLLYGGANLPIFDAVNLVSHSLRINQPIVCVNFNHRVGLGGFLASTAIKTELEQDGFQGCGNFGFTDQQIAFQWVQNYISDLGGDPDNVTLVGESAGAISISNQLAAVSPPKFRRAVCMSGLSMSIPPWTMEEHEQLFRAVCHYFRIDPMNDNALDLLRRIPQQDLANATPSIQGVASGTGNPCLDGWFYAKDPLAIQKPPEWLKGFMLGDTYHEGVIFHLNLLQDDFDGAHRTFANHIQNDIETNQILSEYCISPELPHDILLERVEHMCGDAGTAYHAHELLYLFGNLFNAFNEDERAMAMDFATAWIRFSYGQDPWPASKGQWKIWGPNSTQVIKTEEEDEQVRSYARMKRMLAMGNGETWKRWLRGVDALVNKRMNLGKSCQLP</sequence>